<keyword evidence="4" id="KW-0858">Xylan degradation</keyword>
<gene>
    <name evidence="11" type="ORF">BZG36_05137</name>
</gene>
<evidence type="ECO:0000256" key="1">
    <source>
        <dbReference type="ARBA" id="ARBA00004613"/>
    </source>
</evidence>
<keyword evidence="3" id="KW-0964">Secreted</keyword>
<feature type="signal peptide" evidence="10">
    <location>
        <begin position="1"/>
        <end position="19"/>
    </location>
</feature>
<dbReference type="Proteomes" id="UP000242875">
    <property type="component" value="Unassembled WGS sequence"/>
</dbReference>
<dbReference type="PANTHER" id="PTHR38050:SF2">
    <property type="entry name" value="FERULOYL ESTERASE C-RELATED"/>
    <property type="match status" value="1"/>
</dbReference>
<evidence type="ECO:0000256" key="6">
    <source>
        <dbReference type="ARBA" id="ARBA00022801"/>
    </source>
</evidence>
<evidence type="ECO:0000256" key="5">
    <source>
        <dbReference type="ARBA" id="ARBA00022729"/>
    </source>
</evidence>
<name>A0A261XW59_9FUNG</name>
<accession>A0A261XW59</accession>
<comment type="subcellular location">
    <subcellularLocation>
        <location evidence="1">Secreted</location>
    </subcellularLocation>
</comment>
<evidence type="ECO:0000256" key="7">
    <source>
        <dbReference type="ARBA" id="ARBA00023277"/>
    </source>
</evidence>
<dbReference type="InterPro" id="IPR029058">
    <property type="entry name" value="AB_hydrolase_fold"/>
</dbReference>
<dbReference type="AlphaFoldDB" id="A0A261XW59"/>
<dbReference type="InterPro" id="IPR043595">
    <property type="entry name" value="FaeB/C/D"/>
</dbReference>
<reference evidence="11 12" key="1">
    <citation type="journal article" date="2017" name="Mycologia">
        <title>Bifiguratus adelaidae, gen. et sp. nov., a new member of Mucoromycotina in endophytic and soil-dwelling habitats.</title>
        <authorList>
            <person name="Torres-Cruz T.J."/>
            <person name="Billingsley Tobias T.L."/>
            <person name="Almatruk M."/>
            <person name="Hesse C."/>
            <person name="Kuske C.R."/>
            <person name="Desiro A."/>
            <person name="Benucci G.M."/>
            <person name="Bonito G."/>
            <person name="Stajich J.E."/>
            <person name="Dunlap C."/>
            <person name="Arnold A.E."/>
            <person name="Porras-Alfaro A."/>
        </authorList>
    </citation>
    <scope>NUCLEOTIDE SEQUENCE [LARGE SCALE GENOMIC DNA]</scope>
    <source>
        <strain evidence="11 12">AZ0501</strain>
    </source>
</reference>
<evidence type="ECO:0000256" key="9">
    <source>
        <dbReference type="ARBA" id="ARBA00034075"/>
    </source>
</evidence>
<dbReference type="Gene3D" id="3.40.50.1820">
    <property type="entry name" value="alpha/beta hydrolase"/>
    <property type="match status" value="1"/>
</dbReference>
<dbReference type="GO" id="GO:0005576">
    <property type="term" value="C:extracellular region"/>
    <property type="evidence" value="ECO:0007669"/>
    <property type="project" value="UniProtKB-SubCell"/>
</dbReference>
<evidence type="ECO:0000256" key="10">
    <source>
        <dbReference type="SAM" id="SignalP"/>
    </source>
</evidence>
<evidence type="ECO:0000256" key="3">
    <source>
        <dbReference type="ARBA" id="ARBA00022525"/>
    </source>
</evidence>
<dbReference type="OrthoDB" id="424610at2759"/>
<dbReference type="SUPFAM" id="SSF53474">
    <property type="entry name" value="alpha/beta-Hydrolases"/>
    <property type="match status" value="1"/>
</dbReference>
<sequence length="319" mass="34993">MRLLVLAVWTILGVFGYSAEEKHHRLHSQCSKIPNRISGRCSKPLPRGQIEGNVYNITITSSGIQRNFLVSVPPCYYTQGAVPLILSFHGGTQTSEQQLQLDQFANPNFNMHTMVAYPQGLNGIPGLSENVPDLQFTSDVIDYFHGSIVLTATEFGLPANLTRIAAFAPVSGAFYVNTSTCDAVKVQNSCHPGRPKIPFIEFHGGDDTTIAYNGGPRKGECLPTIPHYIQNWALFNGLSPHNISEPFAVNSTKFSFGTGIEAGLVAQYYEADIGHDWPSTVPNDDNSRPGRHVASFNATPIILSFFNEYPLERSILLGH</sequence>
<dbReference type="EMBL" id="MVBO01000149">
    <property type="protein sequence ID" value="OZJ02474.1"/>
    <property type="molecule type" value="Genomic_DNA"/>
</dbReference>
<dbReference type="GO" id="GO:0045493">
    <property type="term" value="P:xylan catabolic process"/>
    <property type="evidence" value="ECO:0007669"/>
    <property type="project" value="UniProtKB-KW"/>
</dbReference>
<keyword evidence="8" id="KW-0624">Polysaccharide degradation</keyword>
<evidence type="ECO:0000256" key="2">
    <source>
        <dbReference type="ARBA" id="ARBA00013091"/>
    </source>
</evidence>
<feature type="chain" id="PRO_5012401915" description="feruloyl esterase" evidence="10">
    <location>
        <begin position="20"/>
        <end position="319"/>
    </location>
</feature>
<evidence type="ECO:0000256" key="8">
    <source>
        <dbReference type="ARBA" id="ARBA00023326"/>
    </source>
</evidence>
<protein>
    <recommendedName>
        <fullName evidence="2">feruloyl esterase</fullName>
        <ecNumber evidence="2">3.1.1.73</ecNumber>
    </recommendedName>
</protein>
<evidence type="ECO:0000313" key="11">
    <source>
        <dbReference type="EMBL" id="OZJ02474.1"/>
    </source>
</evidence>
<evidence type="ECO:0000313" key="12">
    <source>
        <dbReference type="Proteomes" id="UP000242875"/>
    </source>
</evidence>
<keyword evidence="6" id="KW-0378">Hydrolase</keyword>
<keyword evidence="5 10" id="KW-0732">Signal</keyword>
<comment type="catalytic activity">
    <reaction evidence="9">
        <text>feruloyl-polysaccharide + H2O = ferulate + polysaccharide.</text>
        <dbReference type="EC" id="3.1.1.73"/>
    </reaction>
</comment>
<keyword evidence="7" id="KW-0119">Carbohydrate metabolism</keyword>
<organism evidence="11 12">
    <name type="scientific">Bifiguratus adelaidae</name>
    <dbReference type="NCBI Taxonomy" id="1938954"/>
    <lineage>
        <taxon>Eukaryota</taxon>
        <taxon>Fungi</taxon>
        <taxon>Fungi incertae sedis</taxon>
        <taxon>Mucoromycota</taxon>
        <taxon>Mucoromycotina</taxon>
        <taxon>Endogonomycetes</taxon>
        <taxon>Endogonales</taxon>
        <taxon>Endogonales incertae sedis</taxon>
        <taxon>Bifiguratus</taxon>
    </lineage>
</organism>
<proteinExistence type="predicted"/>
<comment type="caution">
    <text evidence="11">The sequence shown here is derived from an EMBL/GenBank/DDBJ whole genome shotgun (WGS) entry which is preliminary data.</text>
</comment>
<dbReference type="GO" id="GO:0030600">
    <property type="term" value="F:feruloyl esterase activity"/>
    <property type="evidence" value="ECO:0007669"/>
    <property type="project" value="UniProtKB-EC"/>
</dbReference>
<keyword evidence="12" id="KW-1185">Reference proteome</keyword>
<dbReference type="PANTHER" id="PTHR38050">
    <property type="match status" value="1"/>
</dbReference>
<evidence type="ECO:0000256" key="4">
    <source>
        <dbReference type="ARBA" id="ARBA00022651"/>
    </source>
</evidence>
<dbReference type="EC" id="3.1.1.73" evidence="2"/>